<evidence type="ECO:0000313" key="18">
    <source>
        <dbReference type="Proteomes" id="UP001165427"/>
    </source>
</evidence>
<dbReference type="EC" id="5.4.99.16" evidence="5"/>
<dbReference type="Gene3D" id="3.20.20.80">
    <property type="entry name" value="Glycosidases"/>
    <property type="match status" value="1"/>
</dbReference>
<evidence type="ECO:0000256" key="11">
    <source>
        <dbReference type="ARBA" id="ARBA00022840"/>
    </source>
</evidence>
<evidence type="ECO:0000256" key="2">
    <source>
        <dbReference type="ARBA" id="ARBA00005496"/>
    </source>
</evidence>
<dbReference type="SMART" id="SM00642">
    <property type="entry name" value="Aamy"/>
    <property type="match status" value="1"/>
</dbReference>
<dbReference type="GO" id="GO:0005975">
    <property type="term" value="P:carbohydrate metabolic process"/>
    <property type="evidence" value="ECO:0007669"/>
    <property type="project" value="InterPro"/>
</dbReference>
<dbReference type="Gene3D" id="3.90.400.10">
    <property type="entry name" value="Oligo-1,6-glucosidase, Domain 2"/>
    <property type="match status" value="1"/>
</dbReference>
<evidence type="ECO:0000256" key="13">
    <source>
        <dbReference type="ARBA" id="ARBA00031251"/>
    </source>
</evidence>
<dbReference type="GO" id="GO:0005524">
    <property type="term" value="F:ATP binding"/>
    <property type="evidence" value="ECO:0007669"/>
    <property type="project" value="UniProtKB-KW"/>
</dbReference>
<evidence type="ECO:0000256" key="15">
    <source>
        <dbReference type="ARBA" id="ARBA00049067"/>
    </source>
</evidence>
<gene>
    <name evidence="17" type="primary">treS</name>
    <name evidence="17" type="ORF">MRX98_15370</name>
</gene>
<keyword evidence="8" id="KW-0479">Metal-binding</keyword>
<dbReference type="Pfam" id="PF16657">
    <property type="entry name" value="Malt_amylase_C"/>
    <property type="match status" value="1"/>
</dbReference>
<dbReference type="Proteomes" id="UP001165427">
    <property type="component" value="Unassembled WGS sequence"/>
</dbReference>
<dbReference type="InterPro" id="IPR017853">
    <property type="entry name" value="GH"/>
</dbReference>
<dbReference type="Pfam" id="PF01636">
    <property type="entry name" value="APH"/>
    <property type="match status" value="1"/>
</dbReference>
<dbReference type="InterPro" id="IPR012811">
    <property type="entry name" value="TreS_maltokin_C_dom"/>
</dbReference>
<dbReference type="RefSeq" id="WP_246911524.1">
    <property type="nucleotide sequence ID" value="NZ_JALJRB010000019.1"/>
</dbReference>
<dbReference type="GO" id="GO:0046872">
    <property type="term" value="F:metal ion binding"/>
    <property type="evidence" value="ECO:0007669"/>
    <property type="project" value="UniProtKB-KW"/>
</dbReference>
<dbReference type="InterPro" id="IPR006047">
    <property type="entry name" value="GH13_cat_dom"/>
</dbReference>
<dbReference type="InterPro" id="IPR040999">
    <property type="entry name" value="Mak_N_cap"/>
</dbReference>
<evidence type="ECO:0000256" key="7">
    <source>
        <dbReference type="ARBA" id="ARBA00022679"/>
    </source>
</evidence>
<dbReference type="CDD" id="cd11334">
    <property type="entry name" value="AmyAc_TreS"/>
    <property type="match status" value="1"/>
</dbReference>
<dbReference type="SUPFAM" id="SSF51011">
    <property type="entry name" value="Glycosyl hydrolase domain"/>
    <property type="match status" value="1"/>
</dbReference>
<evidence type="ECO:0000256" key="8">
    <source>
        <dbReference type="ARBA" id="ARBA00022723"/>
    </source>
</evidence>
<evidence type="ECO:0000256" key="10">
    <source>
        <dbReference type="ARBA" id="ARBA00022837"/>
    </source>
</evidence>
<comment type="caution">
    <text evidence="17">The sequence shown here is derived from an EMBL/GenBank/DDBJ whole genome shotgun (WGS) entry which is preliminary data.</text>
</comment>
<keyword evidence="9" id="KW-0547">Nucleotide-binding</keyword>
<dbReference type="InterPro" id="IPR013780">
    <property type="entry name" value="Glyco_hydro_b"/>
</dbReference>
<sequence>MPNDAKQNVLLQDDPLWFKDAVIYQLHVKTYVDSNGDGLGDFRGLTTKLDYLRDLGVNTLWLLPFYPSPLKDDGYDIADFCKIHPSYGTLADFRKFLSEAHRRGLRVITELVINHTSDQHPWFQKARRDRPGGKWRDFYVWSDTYNRYTEARVIFQDFENSNWTWDPVAKAYFWHRFYSHQPDLNYDNPRVHDAIFKALDFWMDMGVDGLRLDAIPYLYQREGTNCENLPETHQFLKKLRARMDAKYKNRMFLAEANQWPEDAVKYFGDGDECHMSFHFPLMPRLYMALHMEDRFPIVDILDQTPAIPDNCQWAIFLRNHDELTLEMVTDEERDYMYRFYAKDPRMRLNLGIRRRLTPLLGNHRRRIELMNALLFSLPGTPVIYYGDEIGMGDNIFLGDRNGVRTPMQWSADRNAGFSQANPHQLYLPVIIDPEYHYEVFNVAAQENNRHSLLWWMRRIILLRKHIPAFSRGHLTFLEPDNPRILAFTRCYQDQCILVVTNFSRYVQYVELDLSDHEGKVPVEVFGNTAFPAIKAHGGYPLTLGPHSFYWFSLQHTGILDADDAPTADSEQLPLLETRRSWREVLDDSAKALTPLLPAYIRLQRWFGGKGRRIKKATVVEMLPVQGIDLEAFLLLVQLAYTDGSDETYLLPLAHVDAALGETLHQDHPRAVLAMVRSGAQERSGMLVDALLVAPFCEAVLRMVARRGSSKGGGGIMAAVATRAFKPLYEPSAVSSFESRPLKAEQSNSSVVYGNRFILKWYRRVHEGRNPDLEMGLLLTNRGFEHIPAVAGHLEYRRPNATPDTLAMLQAYVPNQGDAWAYTLENLHRFFEQVVENDRRWKPALPTATPLCLADGTIPCEALDRIGMYAEAVRLLARRTARMHILLAGATEDDRFAPEPFSKLYQRALYQSIRSLTITVLARLKKKMPSLAPQLQAACRRAVAFKEIVIERMGVLLTQRLEAQRLRCHGDYHLGQLLFTGKDFVIIDFEGEPARTLQERRIKRSPLRDVAGMLRSFQYAAYSALMEEERRGLFRPEERSFAHAWGEYWQRWISAIFLQHYIEAAAPAGFLPADQDQRQLLLDVLLIEKVIYELGYELDNRPEWLPIPIRGLRDVLRVDGS</sequence>
<evidence type="ECO:0000256" key="6">
    <source>
        <dbReference type="ARBA" id="ARBA00013882"/>
    </source>
</evidence>
<keyword evidence="12 17" id="KW-0413">Isomerase</keyword>
<accession>A0AA41R2R7</accession>
<evidence type="ECO:0000256" key="9">
    <source>
        <dbReference type="ARBA" id="ARBA00022741"/>
    </source>
</evidence>
<dbReference type="SUPFAM" id="SSF51445">
    <property type="entry name" value="(Trans)glycosidases"/>
    <property type="match status" value="1"/>
</dbReference>
<evidence type="ECO:0000256" key="1">
    <source>
        <dbReference type="ARBA" id="ARBA00001595"/>
    </source>
</evidence>
<dbReference type="NCBIfam" id="TIGR02456">
    <property type="entry name" value="treS_nterm"/>
    <property type="match status" value="1"/>
</dbReference>
<dbReference type="EC" id="2.7.1.175" evidence="4"/>
<dbReference type="Gene3D" id="2.60.40.1180">
    <property type="entry name" value="Golgi alpha-mannosidase II"/>
    <property type="match status" value="1"/>
</dbReference>
<protein>
    <recommendedName>
        <fullName evidence="6">Maltokinase</fullName>
        <ecNumber evidence="4">2.7.1.175</ecNumber>
        <ecNumber evidence="5">5.4.99.16</ecNumber>
    </recommendedName>
    <alternativeName>
        <fullName evidence="14">Maltose alpha-D-glucosyltransferase</fullName>
    </alternativeName>
    <alternativeName>
        <fullName evidence="13">Maltose-1-phosphate synthase</fullName>
    </alternativeName>
</protein>
<dbReference type="Gene3D" id="3.90.1200.10">
    <property type="match status" value="1"/>
</dbReference>
<keyword evidence="18" id="KW-1185">Reference proteome</keyword>
<dbReference type="EMBL" id="JALJRB010000019">
    <property type="protein sequence ID" value="MCJ8501962.1"/>
    <property type="molecule type" value="Genomic_DNA"/>
</dbReference>
<dbReference type="PANTHER" id="PTHR10357">
    <property type="entry name" value="ALPHA-AMYLASE FAMILY MEMBER"/>
    <property type="match status" value="1"/>
</dbReference>
<feature type="domain" description="Glycosyl hydrolase family 13 catalytic" evidence="16">
    <location>
        <begin position="25"/>
        <end position="419"/>
    </location>
</feature>
<dbReference type="PANTHER" id="PTHR10357:SF219">
    <property type="entry name" value="MALTOSE ALPHA-D-GLUCOSYLTRANSFERASE"/>
    <property type="match status" value="1"/>
</dbReference>
<dbReference type="InterPro" id="IPR032091">
    <property type="entry name" value="Malt_amylase-like_C"/>
</dbReference>
<evidence type="ECO:0000256" key="12">
    <source>
        <dbReference type="ARBA" id="ARBA00023235"/>
    </source>
</evidence>
<organism evidence="17 18">
    <name type="scientific">Desulfatitalea alkaliphila</name>
    <dbReference type="NCBI Taxonomy" id="2929485"/>
    <lineage>
        <taxon>Bacteria</taxon>
        <taxon>Pseudomonadati</taxon>
        <taxon>Thermodesulfobacteriota</taxon>
        <taxon>Desulfobacteria</taxon>
        <taxon>Desulfobacterales</taxon>
        <taxon>Desulfosarcinaceae</taxon>
        <taxon>Desulfatitalea</taxon>
    </lineage>
</organism>
<dbReference type="InterPro" id="IPR011009">
    <property type="entry name" value="Kinase-like_dom_sf"/>
</dbReference>
<proteinExistence type="inferred from homology"/>
<dbReference type="GO" id="GO:0047471">
    <property type="term" value="F:maltose alpha-D-glucosyltransferase activity"/>
    <property type="evidence" value="ECO:0007669"/>
    <property type="project" value="UniProtKB-EC"/>
</dbReference>
<dbReference type="FunFam" id="3.20.20.80:FF:000055">
    <property type="entry name" value="Trehalose synthase"/>
    <property type="match status" value="1"/>
</dbReference>
<evidence type="ECO:0000259" key="16">
    <source>
        <dbReference type="SMART" id="SM00642"/>
    </source>
</evidence>
<evidence type="ECO:0000256" key="5">
    <source>
        <dbReference type="ARBA" id="ARBA00012619"/>
    </source>
</evidence>
<comment type="similarity">
    <text evidence="2">Belongs to the glycosyl hydrolase 13 family. TreS subfamily.</text>
</comment>
<keyword evidence="11" id="KW-0067">ATP-binding</keyword>
<name>A0AA41R2R7_9BACT</name>
<comment type="catalytic activity">
    <reaction evidence="15">
        <text>D-maltose + ATP = alpha-maltose 1-phosphate + ADP + H(+)</text>
        <dbReference type="Rhea" id="RHEA:31915"/>
        <dbReference type="ChEBI" id="CHEBI:15378"/>
        <dbReference type="ChEBI" id="CHEBI:17306"/>
        <dbReference type="ChEBI" id="CHEBI:30616"/>
        <dbReference type="ChEBI" id="CHEBI:63576"/>
        <dbReference type="ChEBI" id="CHEBI:456216"/>
        <dbReference type="EC" id="2.7.1.175"/>
    </reaction>
</comment>
<dbReference type="GO" id="GO:0016740">
    <property type="term" value="F:transferase activity"/>
    <property type="evidence" value="ECO:0007669"/>
    <property type="project" value="UniProtKB-KW"/>
</dbReference>
<dbReference type="NCBIfam" id="TIGR02457">
    <property type="entry name" value="TreS_Cterm"/>
    <property type="match status" value="1"/>
</dbReference>
<keyword evidence="7" id="KW-0808">Transferase</keyword>
<dbReference type="InterPro" id="IPR012810">
    <property type="entry name" value="TreS/a-amylase_N"/>
</dbReference>
<dbReference type="SUPFAM" id="SSF56112">
    <property type="entry name" value="Protein kinase-like (PK-like)"/>
    <property type="match status" value="1"/>
</dbReference>
<dbReference type="InterPro" id="IPR045857">
    <property type="entry name" value="O16G_dom_2"/>
</dbReference>
<dbReference type="Pfam" id="PF18085">
    <property type="entry name" value="Mak_N_cap"/>
    <property type="match status" value="1"/>
</dbReference>
<evidence type="ECO:0000256" key="4">
    <source>
        <dbReference type="ARBA" id="ARBA00011962"/>
    </source>
</evidence>
<comment type="catalytic activity">
    <reaction evidence="1">
        <text>D-maltose = alpha,alpha-trehalose</text>
        <dbReference type="Rhea" id="RHEA:15145"/>
        <dbReference type="ChEBI" id="CHEBI:16551"/>
        <dbReference type="ChEBI" id="CHEBI:17306"/>
        <dbReference type="EC" id="5.4.99.16"/>
    </reaction>
</comment>
<keyword evidence="10" id="KW-0106">Calcium</keyword>
<evidence type="ECO:0000256" key="3">
    <source>
        <dbReference type="ARBA" id="ARBA00006219"/>
    </source>
</evidence>
<evidence type="ECO:0000256" key="14">
    <source>
        <dbReference type="ARBA" id="ARBA00031378"/>
    </source>
</evidence>
<dbReference type="InterPro" id="IPR002575">
    <property type="entry name" value="Aminoglycoside_PTrfase"/>
</dbReference>
<dbReference type="Pfam" id="PF00128">
    <property type="entry name" value="Alpha-amylase"/>
    <property type="match status" value="2"/>
</dbReference>
<evidence type="ECO:0000313" key="17">
    <source>
        <dbReference type="EMBL" id="MCJ8501962.1"/>
    </source>
</evidence>
<dbReference type="AlphaFoldDB" id="A0AA41R2R7"/>
<reference evidence="17" key="1">
    <citation type="submission" date="2022-04" db="EMBL/GenBank/DDBJ databases">
        <title>Desulfatitalea alkaliphila sp. nov., a novel anaerobic sulfate-reducing bacterium isolated from terrestrial mud volcano, Taman Peninsula, Russia.</title>
        <authorList>
            <person name="Khomyakova M.A."/>
            <person name="Merkel A.Y."/>
            <person name="Slobodkin A.I."/>
        </authorList>
    </citation>
    <scope>NUCLEOTIDE SEQUENCE</scope>
    <source>
        <strain evidence="17">M08but</strain>
    </source>
</reference>
<comment type="similarity">
    <text evidence="3">Belongs to the aminoglycoside phosphotransferase family.</text>
</comment>